<accession>A0A510KK53</accession>
<proteinExistence type="inferred from homology"/>
<protein>
    <submittedName>
        <fullName evidence="2">Uncharacterized protein</fullName>
    </submittedName>
</protein>
<dbReference type="EMBL" id="AP019840">
    <property type="protein sequence ID" value="BBM52046.1"/>
    <property type="molecule type" value="Genomic_DNA"/>
</dbReference>
<dbReference type="SUPFAM" id="SSF158221">
    <property type="entry name" value="YnzC-like"/>
    <property type="match status" value="1"/>
</dbReference>
<evidence type="ECO:0000313" key="2">
    <source>
        <dbReference type="EMBL" id="BBM52046.1"/>
    </source>
</evidence>
<evidence type="ECO:0000256" key="1">
    <source>
        <dbReference type="ARBA" id="ARBA00022490"/>
    </source>
</evidence>
<dbReference type="PANTHER" id="PTHR37300">
    <property type="entry name" value="UPF0291 PROTEIN CBO2609/CLC_2481"/>
    <property type="match status" value="1"/>
</dbReference>
<name>A0A510KK53_9FUSO</name>
<dbReference type="AlphaFoldDB" id="A0A510KK53"/>
<dbReference type="Pfam" id="PF05979">
    <property type="entry name" value="DUF896"/>
    <property type="match status" value="1"/>
</dbReference>
<dbReference type="InterPro" id="IPR009242">
    <property type="entry name" value="DUF896"/>
</dbReference>
<dbReference type="PANTHER" id="PTHR37300:SF1">
    <property type="entry name" value="UPF0291 PROTEIN YNZC"/>
    <property type="match status" value="1"/>
</dbReference>
<dbReference type="STRING" id="1122173.GCA_000482505_00273"/>
<keyword evidence="1" id="KW-0963">Cytoplasm</keyword>
<dbReference type="HAMAP" id="MF_01103">
    <property type="entry name" value="UPF0291"/>
    <property type="match status" value="1"/>
</dbReference>
<gene>
    <name evidence="2" type="ORF">JMUB3935_1024</name>
</gene>
<organism evidence="2 3">
    <name type="scientific">Leptotrichia trevisanii</name>
    <dbReference type="NCBI Taxonomy" id="109328"/>
    <lineage>
        <taxon>Bacteria</taxon>
        <taxon>Fusobacteriati</taxon>
        <taxon>Fusobacteriota</taxon>
        <taxon>Fusobacteriia</taxon>
        <taxon>Fusobacteriales</taxon>
        <taxon>Leptotrichiaceae</taxon>
        <taxon>Leptotrichia</taxon>
    </lineage>
</organism>
<dbReference type="Proteomes" id="UP000321378">
    <property type="component" value="Chromosome"/>
</dbReference>
<reference evidence="2 3" key="1">
    <citation type="submission" date="2019-07" db="EMBL/GenBank/DDBJ databases">
        <title>Complete Genome Sequence of Leptotrichia trevisanii Strain JMUB3935.</title>
        <authorList>
            <person name="Watanabe S."/>
            <person name="Cui L."/>
        </authorList>
    </citation>
    <scope>NUCLEOTIDE SEQUENCE [LARGE SCALE GENOMIC DNA]</scope>
    <source>
        <strain evidence="2 3">JMUB3935</strain>
    </source>
</reference>
<sequence>MKVIFFRKEIRKMEDIIKKINEFSKLARERELTEEEKKEREKYRKMYIEKFKESVRGHLDSIKVIRVDDEGNPIDDDGNVIEPEA</sequence>
<dbReference type="Gene3D" id="1.10.287.540">
    <property type="entry name" value="Helix hairpin bin"/>
    <property type="match status" value="1"/>
</dbReference>
<evidence type="ECO:0000313" key="3">
    <source>
        <dbReference type="Proteomes" id="UP000321378"/>
    </source>
</evidence>